<protein>
    <submittedName>
        <fullName evidence="2">Uncharacterized protein</fullName>
    </submittedName>
</protein>
<dbReference type="EMBL" id="CM003536">
    <property type="protein sequence ID" value="RCV46409.1"/>
    <property type="molecule type" value="Genomic_DNA"/>
</dbReference>
<reference evidence="2" key="2">
    <citation type="submission" date="2015-07" db="EMBL/GenBank/DDBJ databases">
        <authorList>
            <person name="Noorani M."/>
        </authorList>
    </citation>
    <scope>NUCLEOTIDE SEQUENCE</scope>
    <source>
        <strain evidence="2">Yugu1</strain>
    </source>
</reference>
<evidence type="ECO:0000313" key="2">
    <source>
        <dbReference type="EMBL" id="RCV46409.1"/>
    </source>
</evidence>
<feature type="compositionally biased region" description="Low complexity" evidence="1">
    <location>
        <begin position="82"/>
        <end position="91"/>
    </location>
</feature>
<sequence length="235" mass="25204">MLHRRSIENLLNLSVPYLVRETTQSMVMPELQLWPPDFTTTPPPAPSSAAPAGSCRATRPQPNAASSNPLAGAPPHPRRRPLPLNSHLLLPQASPLPTATSTAPVGGEQARRRVARPPTTAAPSGPPFLIRRRSSRPPPTTAHRMASPARPAALPRRLASAAGQPATSAPRRPPLLRPVGIGAPRNPQTLTLRSPDLDAAGRSRPPPTLRPRAPEERWTAAAREDKQKLGRAGRR</sequence>
<organism evidence="2">
    <name type="scientific">Setaria italica</name>
    <name type="common">Foxtail millet</name>
    <name type="synonym">Panicum italicum</name>
    <dbReference type="NCBI Taxonomy" id="4555"/>
    <lineage>
        <taxon>Eukaryota</taxon>
        <taxon>Viridiplantae</taxon>
        <taxon>Streptophyta</taxon>
        <taxon>Embryophyta</taxon>
        <taxon>Tracheophyta</taxon>
        <taxon>Spermatophyta</taxon>
        <taxon>Magnoliopsida</taxon>
        <taxon>Liliopsida</taxon>
        <taxon>Poales</taxon>
        <taxon>Poaceae</taxon>
        <taxon>PACMAD clade</taxon>
        <taxon>Panicoideae</taxon>
        <taxon>Panicodae</taxon>
        <taxon>Paniceae</taxon>
        <taxon>Cenchrinae</taxon>
        <taxon>Setaria</taxon>
    </lineage>
</organism>
<proteinExistence type="predicted"/>
<feature type="compositionally biased region" description="Basic and acidic residues" evidence="1">
    <location>
        <begin position="212"/>
        <end position="228"/>
    </location>
</feature>
<feature type="compositionally biased region" description="Low complexity" evidence="1">
    <location>
        <begin position="146"/>
        <end position="162"/>
    </location>
</feature>
<reference evidence="2" key="1">
    <citation type="journal article" date="2012" name="Nat. Biotechnol.">
        <title>Reference genome sequence of the model plant Setaria.</title>
        <authorList>
            <person name="Bennetzen J.L."/>
            <person name="Schmutz J."/>
            <person name="Wang H."/>
            <person name="Percifield R."/>
            <person name="Hawkins J."/>
            <person name="Pontaroli A.C."/>
            <person name="Estep M."/>
            <person name="Feng L."/>
            <person name="Vaughn J.N."/>
            <person name="Grimwood J."/>
            <person name="Jenkins J."/>
            <person name="Barry K."/>
            <person name="Lindquist E."/>
            <person name="Hellsten U."/>
            <person name="Deshpande S."/>
            <person name="Wang X."/>
            <person name="Wu X."/>
            <person name="Mitros T."/>
            <person name="Triplett J."/>
            <person name="Yang X."/>
            <person name="Ye C.Y."/>
            <person name="Mauro-Herrera M."/>
            <person name="Wang L."/>
            <person name="Li P."/>
            <person name="Sharma M."/>
            <person name="Sharma R."/>
            <person name="Ronald P.C."/>
            <person name="Panaud O."/>
            <person name="Kellogg E.A."/>
            <person name="Brutnell T.P."/>
            <person name="Doust A.N."/>
            <person name="Tuskan G.A."/>
            <person name="Rokhsar D."/>
            <person name="Devos K.M."/>
        </authorList>
    </citation>
    <scope>NUCLEOTIDE SEQUENCE [LARGE SCALE GENOMIC DNA]</scope>
    <source>
        <strain evidence="2">Yugu1</strain>
    </source>
</reference>
<dbReference type="AlphaFoldDB" id="A0A368SVI0"/>
<accession>A0A368SVI0</accession>
<feature type="region of interest" description="Disordered" evidence="1">
    <location>
        <begin position="33"/>
        <end position="235"/>
    </location>
</feature>
<gene>
    <name evidence="2" type="ORF">SETIT_9G529200v2</name>
</gene>
<name>A0A368SVI0_SETIT</name>
<evidence type="ECO:0000256" key="1">
    <source>
        <dbReference type="SAM" id="MobiDB-lite"/>
    </source>
</evidence>